<comment type="caution">
    <text evidence="2">The sequence shown here is derived from an EMBL/GenBank/DDBJ whole genome shotgun (WGS) entry which is preliminary data.</text>
</comment>
<dbReference type="Gene3D" id="1.25.10.10">
    <property type="entry name" value="Leucine-rich Repeat Variant"/>
    <property type="match status" value="1"/>
</dbReference>
<dbReference type="AlphaFoldDB" id="A0A7Y4KU40"/>
<organism evidence="2 3">
    <name type="scientific">Kribbella sandramycini</name>
    <dbReference type="NCBI Taxonomy" id="60450"/>
    <lineage>
        <taxon>Bacteria</taxon>
        <taxon>Bacillati</taxon>
        <taxon>Actinomycetota</taxon>
        <taxon>Actinomycetes</taxon>
        <taxon>Propionibacteriales</taxon>
        <taxon>Kribbellaceae</taxon>
        <taxon>Kribbella</taxon>
    </lineage>
</organism>
<proteinExistence type="predicted"/>
<evidence type="ECO:0000313" key="2">
    <source>
        <dbReference type="EMBL" id="NOL38745.1"/>
    </source>
</evidence>
<gene>
    <name evidence="1" type="ORF">HNR71_004306</name>
    <name evidence="2" type="ORF">HPO96_00655</name>
</gene>
<dbReference type="InterPro" id="IPR016024">
    <property type="entry name" value="ARM-type_fold"/>
</dbReference>
<dbReference type="InterPro" id="IPR011989">
    <property type="entry name" value="ARM-like"/>
</dbReference>
<dbReference type="RefSeq" id="WP_171670080.1">
    <property type="nucleotide sequence ID" value="NZ_BAAAGT010000012.1"/>
</dbReference>
<reference evidence="2 3" key="1">
    <citation type="submission" date="2020-05" db="EMBL/GenBank/DDBJ databases">
        <title>Genome sequence of Kribbella sandramycini ATCC 39419.</title>
        <authorList>
            <person name="Maclea K.S."/>
            <person name="Fair J.L."/>
        </authorList>
    </citation>
    <scope>NUCLEOTIDE SEQUENCE [LARGE SCALE GENOMIC DNA]</scope>
    <source>
        <strain evidence="2 3">ATCC 39419</strain>
    </source>
</reference>
<evidence type="ECO:0000313" key="1">
    <source>
        <dbReference type="EMBL" id="MBB6568669.1"/>
    </source>
</evidence>
<sequence>MNRAALEQLRSEGDGWDCLGSFTDRGMHKLLTHLGCETPPDTDWSERVAAAADAGRTRLKSYLDADDPEVRATVTQVLEWCWDDAVAGLALLRRLLTGESNQVVRVGAFLAVARLASSLPIGHQLRAETDAWLTAVATSGPLLDRFAAGLGVLLYSGRTLSAAAVDSMAVALPVAYQPYFDLTAELPQQIVDECLSDQPASRLRFQLGLAANTWRPPTFLETAGLVARTSIEHGLDAAQIEQLMAAIASAIVDPHADADTRLRAVRALGAFPLGSVRPVADQVATAVTAADRPLREAAMTALARTGDVRALPALLDVIRAGSRTEGSGFDHTAIGAMRPHAAAILPDVVRRFAAVQPVQVTRYDDGSYSTRGGLDGLDWLLLDGLALWRGAAASVVPQLQRLLAMYEAYDGPRDHWQTRSTTLLRSALVAIEERGHR</sequence>
<keyword evidence="3" id="KW-1185">Reference proteome</keyword>
<dbReference type="Proteomes" id="UP000534306">
    <property type="component" value="Unassembled WGS sequence"/>
</dbReference>
<dbReference type="EMBL" id="JACHKF010000001">
    <property type="protein sequence ID" value="MBB6568669.1"/>
    <property type="molecule type" value="Genomic_DNA"/>
</dbReference>
<name>A0A7Y4KU40_9ACTN</name>
<accession>A0A7Y4KU40</accession>
<dbReference type="Proteomes" id="UP000553957">
    <property type="component" value="Unassembled WGS sequence"/>
</dbReference>
<reference evidence="1 4" key="2">
    <citation type="submission" date="2020-08" db="EMBL/GenBank/DDBJ databases">
        <title>Sequencing the genomes of 1000 actinobacteria strains.</title>
        <authorList>
            <person name="Klenk H.-P."/>
        </authorList>
    </citation>
    <scope>NUCLEOTIDE SEQUENCE [LARGE SCALE GENOMIC DNA]</scope>
    <source>
        <strain evidence="1 4">DSM 15626</strain>
    </source>
</reference>
<evidence type="ECO:0000313" key="3">
    <source>
        <dbReference type="Proteomes" id="UP000534306"/>
    </source>
</evidence>
<protein>
    <submittedName>
        <fullName evidence="2">HEAT repeat domain-containing protein</fullName>
    </submittedName>
</protein>
<evidence type="ECO:0000313" key="4">
    <source>
        <dbReference type="Proteomes" id="UP000553957"/>
    </source>
</evidence>
<dbReference type="SUPFAM" id="SSF48371">
    <property type="entry name" value="ARM repeat"/>
    <property type="match status" value="1"/>
</dbReference>
<dbReference type="EMBL" id="JABJRC010000001">
    <property type="protein sequence ID" value="NOL38745.1"/>
    <property type="molecule type" value="Genomic_DNA"/>
</dbReference>